<organism evidence="2 3">
    <name type="scientific">Clonostachys rhizophaga</name>
    <dbReference type="NCBI Taxonomy" id="160324"/>
    <lineage>
        <taxon>Eukaryota</taxon>
        <taxon>Fungi</taxon>
        <taxon>Dikarya</taxon>
        <taxon>Ascomycota</taxon>
        <taxon>Pezizomycotina</taxon>
        <taxon>Sordariomycetes</taxon>
        <taxon>Hypocreomycetidae</taxon>
        <taxon>Hypocreales</taxon>
        <taxon>Bionectriaceae</taxon>
        <taxon>Clonostachys</taxon>
    </lineage>
</organism>
<dbReference type="PANTHER" id="PTHR42877">
    <property type="entry name" value="L-ORNITHINE N(5)-MONOOXYGENASE-RELATED"/>
    <property type="match status" value="1"/>
</dbReference>
<reference evidence="2" key="1">
    <citation type="submission" date="2021-10" db="EMBL/GenBank/DDBJ databases">
        <authorList>
            <person name="Piombo E."/>
        </authorList>
    </citation>
    <scope>NUCLEOTIDE SEQUENCE</scope>
</reference>
<evidence type="ECO:0000256" key="1">
    <source>
        <dbReference type="ARBA" id="ARBA00010139"/>
    </source>
</evidence>
<dbReference type="InterPro" id="IPR036188">
    <property type="entry name" value="FAD/NAD-bd_sf"/>
</dbReference>
<dbReference type="AlphaFoldDB" id="A0A9N9VR66"/>
<dbReference type="Proteomes" id="UP000696573">
    <property type="component" value="Unassembled WGS sequence"/>
</dbReference>
<sequence length="160" mass="17905">MNGEAPLAFRLEGKAVDDGRLIRYSFEPNTNWSKLFSPGAEILEYVKGVAHKYRVDEKIKYNTKWDEEKSLWVVKADASTVNEAVVSATEAEVVISAVNLSNNWKWPEVEGLQDFGGKLLHSAHWDTDWDYTGKTVAVLGCGSSVIQILPHLQTKCPHDT</sequence>
<accession>A0A9N9VR66</accession>
<evidence type="ECO:0000313" key="2">
    <source>
        <dbReference type="EMBL" id="CAH0028027.1"/>
    </source>
</evidence>
<protein>
    <submittedName>
        <fullName evidence="2">Uncharacterized protein</fullName>
    </submittedName>
</protein>
<gene>
    <name evidence="2" type="ORF">CRHIZ90672A_00002001</name>
</gene>
<proteinExistence type="inferred from homology"/>
<dbReference type="OrthoDB" id="74360at2759"/>
<comment type="caution">
    <text evidence="2">The sequence shown here is derived from an EMBL/GenBank/DDBJ whole genome shotgun (WGS) entry which is preliminary data.</text>
</comment>
<evidence type="ECO:0000313" key="3">
    <source>
        <dbReference type="Proteomes" id="UP000696573"/>
    </source>
</evidence>
<dbReference type="InterPro" id="IPR051209">
    <property type="entry name" value="FAD-bind_Monooxygenase_sf"/>
</dbReference>
<dbReference type="Gene3D" id="3.50.50.60">
    <property type="entry name" value="FAD/NAD(P)-binding domain"/>
    <property type="match status" value="1"/>
</dbReference>
<dbReference type="PANTHER" id="PTHR42877:SF4">
    <property type="entry name" value="FAD_NAD(P)-BINDING DOMAIN-CONTAINING PROTEIN-RELATED"/>
    <property type="match status" value="1"/>
</dbReference>
<dbReference type="EMBL" id="CABFNQ020000730">
    <property type="protein sequence ID" value="CAH0028027.1"/>
    <property type="molecule type" value="Genomic_DNA"/>
</dbReference>
<keyword evidence="3" id="KW-1185">Reference proteome</keyword>
<comment type="similarity">
    <text evidence="1">Belongs to the FAD-binding monooxygenase family.</text>
</comment>
<dbReference type="SUPFAM" id="SSF51905">
    <property type="entry name" value="FAD/NAD(P)-binding domain"/>
    <property type="match status" value="1"/>
</dbReference>
<name>A0A9N9VR66_9HYPO</name>